<accession>A0A644Z3C6</accession>
<organism evidence="2">
    <name type="scientific">bioreactor metagenome</name>
    <dbReference type="NCBI Taxonomy" id="1076179"/>
    <lineage>
        <taxon>unclassified sequences</taxon>
        <taxon>metagenomes</taxon>
        <taxon>ecological metagenomes</taxon>
    </lineage>
</organism>
<dbReference type="EMBL" id="VSSQ01007261">
    <property type="protein sequence ID" value="MPM35356.1"/>
    <property type="molecule type" value="Genomic_DNA"/>
</dbReference>
<sequence>MDVKETLIVVLVLFVCSVVFEIILSSMKKKRQNELMGLFLAGELEQFDEFLNRKSTKFFIPIYNSIVLNVNKAILIKDEKLLNEMLNKAEKIKMNDEQKTHLYSKAFSYYVSTDNNLGKEQTYKKVLECRDSQLKKYVMMVYDVFVKKGFAYLNEAEEMLKIAEGEDKNNLLTLIGTMYINKKDIEKSEYYFRKIGNSEEGKQ</sequence>
<comment type="caution">
    <text evidence="2">The sequence shown here is derived from an EMBL/GenBank/DDBJ whole genome shotgun (WGS) entry which is preliminary data.</text>
</comment>
<proteinExistence type="predicted"/>
<keyword evidence="1" id="KW-0812">Transmembrane</keyword>
<reference evidence="2" key="1">
    <citation type="submission" date="2019-08" db="EMBL/GenBank/DDBJ databases">
        <authorList>
            <person name="Kucharzyk K."/>
            <person name="Murdoch R.W."/>
            <person name="Higgins S."/>
            <person name="Loffler F."/>
        </authorList>
    </citation>
    <scope>NUCLEOTIDE SEQUENCE</scope>
</reference>
<feature type="transmembrane region" description="Helical" evidence="1">
    <location>
        <begin position="6"/>
        <end position="24"/>
    </location>
</feature>
<keyword evidence="1" id="KW-0472">Membrane</keyword>
<dbReference type="AlphaFoldDB" id="A0A644Z3C6"/>
<gene>
    <name evidence="2" type="ORF">SDC9_81947</name>
</gene>
<evidence type="ECO:0000313" key="2">
    <source>
        <dbReference type="EMBL" id="MPM35356.1"/>
    </source>
</evidence>
<evidence type="ECO:0000256" key="1">
    <source>
        <dbReference type="SAM" id="Phobius"/>
    </source>
</evidence>
<protein>
    <submittedName>
        <fullName evidence="2">Uncharacterized protein</fullName>
    </submittedName>
</protein>
<keyword evidence="1" id="KW-1133">Transmembrane helix</keyword>
<name>A0A644Z3C6_9ZZZZ</name>